<name>A0ABP1Q9F8_9HEXA</name>
<evidence type="ECO:0000256" key="1">
    <source>
        <dbReference type="SAM" id="MobiDB-lite"/>
    </source>
</evidence>
<protein>
    <recommendedName>
        <fullName evidence="4">Natterin-3</fullName>
    </recommendedName>
</protein>
<dbReference type="Pfam" id="PF11901">
    <property type="entry name" value="DM9"/>
    <property type="match status" value="1"/>
</dbReference>
<keyword evidence="3" id="KW-1185">Reference proteome</keyword>
<accession>A0ABP1Q9F8</accession>
<evidence type="ECO:0000313" key="2">
    <source>
        <dbReference type="EMBL" id="CAL8093836.1"/>
    </source>
</evidence>
<dbReference type="EMBL" id="CAXLJM020000026">
    <property type="protein sequence ID" value="CAL8093836.1"/>
    <property type="molecule type" value="Genomic_DNA"/>
</dbReference>
<comment type="caution">
    <text evidence="2">The sequence shown here is derived from an EMBL/GenBank/DDBJ whole genome shotgun (WGS) entry which is preliminary data.</text>
</comment>
<dbReference type="InterPro" id="IPR006616">
    <property type="entry name" value="DM9_repeat"/>
</dbReference>
<dbReference type="Proteomes" id="UP001642540">
    <property type="component" value="Unassembled WGS sequence"/>
</dbReference>
<proteinExistence type="predicted"/>
<dbReference type="PANTHER" id="PTHR31649">
    <property type="entry name" value="AGAP009604-PA"/>
    <property type="match status" value="1"/>
</dbReference>
<organism evidence="2 3">
    <name type="scientific">Orchesella dallaii</name>
    <dbReference type="NCBI Taxonomy" id="48710"/>
    <lineage>
        <taxon>Eukaryota</taxon>
        <taxon>Metazoa</taxon>
        <taxon>Ecdysozoa</taxon>
        <taxon>Arthropoda</taxon>
        <taxon>Hexapoda</taxon>
        <taxon>Collembola</taxon>
        <taxon>Entomobryomorpha</taxon>
        <taxon>Entomobryoidea</taxon>
        <taxon>Orchesellidae</taxon>
        <taxon>Orchesellinae</taxon>
        <taxon>Orchesella</taxon>
    </lineage>
</organism>
<dbReference type="PANTHER" id="PTHR31649:SF1">
    <property type="entry name" value="FARNESOIC ACID O-METHYL TRANSFERASE DOMAIN-CONTAINING PROTEIN"/>
    <property type="match status" value="1"/>
</dbReference>
<sequence>MGLDKLEWRPASGGDVPKDAMHAGVDGGEKVYVARAHHEGCIIPGKLHKTHSHVYIPYNMKEVPVPDYEVLCGPKACLSWVEGSGSDIPVNAVPGGQEADGEVLYIGRVIHEGTVTVGKIHPSHGSCYVAYGGDELAFADYEILVKNKLGQILDV</sequence>
<dbReference type="SMART" id="SM00696">
    <property type="entry name" value="DM9"/>
    <property type="match status" value="2"/>
</dbReference>
<evidence type="ECO:0000313" key="3">
    <source>
        <dbReference type="Proteomes" id="UP001642540"/>
    </source>
</evidence>
<reference evidence="2 3" key="1">
    <citation type="submission" date="2024-08" db="EMBL/GenBank/DDBJ databases">
        <authorList>
            <person name="Cucini C."/>
            <person name="Frati F."/>
        </authorList>
    </citation>
    <scope>NUCLEOTIDE SEQUENCE [LARGE SCALE GENOMIC DNA]</scope>
</reference>
<feature type="region of interest" description="Disordered" evidence="1">
    <location>
        <begin position="1"/>
        <end position="20"/>
    </location>
</feature>
<evidence type="ECO:0008006" key="4">
    <source>
        <dbReference type="Google" id="ProtNLM"/>
    </source>
</evidence>
<gene>
    <name evidence="2" type="ORF">ODALV1_LOCUS8611</name>
</gene>